<evidence type="ECO:0000313" key="2">
    <source>
        <dbReference type="RefSeq" id="XP_073900866.1"/>
    </source>
</evidence>
<evidence type="ECO:0000313" key="1">
    <source>
        <dbReference type="Proteomes" id="UP001732720"/>
    </source>
</evidence>
<reference evidence="2" key="1">
    <citation type="submission" date="2025-08" db="UniProtKB">
        <authorList>
            <consortium name="RefSeq"/>
        </authorList>
    </citation>
    <scope>IDENTIFICATION</scope>
</reference>
<keyword evidence="1" id="KW-1185">Reference proteome</keyword>
<dbReference type="RefSeq" id="XP_073900866.1">
    <property type="nucleotide sequence ID" value="XM_074044765.1"/>
</dbReference>
<gene>
    <name evidence="2" type="primary">Cdrt4</name>
</gene>
<proteinExistence type="predicted"/>
<dbReference type="Proteomes" id="UP001732720">
    <property type="component" value="Chromosome 11"/>
</dbReference>
<organism evidence="1 2">
    <name type="scientific">Castor canadensis</name>
    <name type="common">American beaver</name>
    <dbReference type="NCBI Taxonomy" id="51338"/>
    <lineage>
        <taxon>Eukaryota</taxon>
        <taxon>Metazoa</taxon>
        <taxon>Chordata</taxon>
        <taxon>Craniata</taxon>
        <taxon>Vertebrata</taxon>
        <taxon>Euteleostomi</taxon>
        <taxon>Mammalia</taxon>
        <taxon>Eutheria</taxon>
        <taxon>Euarchontoglires</taxon>
        <taxon>Glires</taxon>
        <taxon>Rodentia</taxon>
        <taxon>Castorimorpha</taxon>
        <taxon>Castoridae</taxon>
        <taxon>Castor</taxon>
    </lineage>
</organism>
<protein>
    <submittedName>
        <fullName evidence="2">CMT1A duplicated region transcript 4 protein</fullName>
    </submittedName>
</protein>
<sequence length="197" mass="22196">MCRVRNLLQQQYDCFLLLPLSASVADSRQLYIAATPAPNIKLGGAGLTENLGLPLHLLEKHGPWPAYVTYTSPVVQKFIEKSKARELECIHAFEESQRTLKSTKSSSIFQLKRKQSLKSTDELALQDALSETVLSMWGTYSVSTMGPITVPEPMHLQTESRDNPTAKYNKIIFSRKPMLRMIPYNSVQVGKEKHMTV</sequence>
<name>A0AC58K7G8_CASCN</name>
<accession>A0AC58K7G8</accession>